<dbReference type="Proteomes" id="UP001066276">
    <property type="component" value="Chromosome 6"/>
</dbReference>
<gene>
    <name evidence="2" type="ORF">NDU88_006276</name>
</gene>
<accession>A0AAV7QJL2</accession>
<dbReference type="AlphaFoldDB" id="A0AAV7QJL2"/>
<reference evidence="2" key="1">
    <citation type="journal article" date="2022" name="bioRxiv">
        <title>Sequencing and chromosome-scale assembly of the giantPleurodeles waltlgenome.</title>
        <authorList>
            <person name="Brown T."/>
            <person name="Elewa A."/>
            <person name="Iarovenko S."/>
            <person name="Subramanian E."/>
            <person name="Araus A.J."/>
            <person name="Petzold A."/>
            <person name="Susuki M."/>
            <person name="Suzuki K.-i.T."/>
            <person name="Hayashi T."/>
            <person name="Toyoda A."/>
            <person name="Oliveira C."/>
            <person name="Osipova E."/>
            <person name="Leigh N.D."/>
            <person name="Simon A."/>
            <person name="Yun M.H."/>
        </authorList>
    </citation>
    <scope>NUCLEOTIDE SEQUENCE</scope>
    <source>
        <strain evidence="2">20211129_DDA</strain>
        <tissue evidence="2">Liver</tissue>
    </source>
</reference>
<protein>
    <submittedName>
        <fullName evidence="2">Uncharacterized protein</fullName>
    </submittedName>
</protein>
<evidence type="ECO:0000313" key="3">
    <source>
        <dbReference type="Proteomes" id="UP001066276"/>
    </source>
</evidence>
<evidence type="ECO:0000313" key="2">
    <source>
        <dbReference type="EMBL" id="KAJ1139914.1"/>
    </source>
</evidence>
<evidence type="ECO:0000256" key="1">
    <source>
        <dbReference type="SAM" id="MobiDB-lite"/>
    </source>
</evidence>
<organism evidence="2 3">
    <name type="scientific">Pleurodeles waltl</name>
    <name type="common">Iberian ribbed newt</name>
    <dbReference type="NCBI Taxonomy" id="8319"/>
    <lineage>
        <taxon>Eukaryota</taxon>
        <taxon>Metazoa</taxon>
        <taxon>Chordata</taxon>
        <taxon>Craniata</taxon>
        <taxon>Vertebrata</taxon>
        <taxon>Euteleostomi</taxon>
        <taxon>Amphibia</taxon>
        <taxon>Batrachia</taxon>
        <taxon>Caudata</taxon>
        <taxon>Salamandroidea</taxon>
        <taxon>Salamandridae</taxon>
        <taxon>Pleurodelinae</taxon>
        <taxon>Pleurodeles</taxon>
    </lineage>
</organism>
<keyword evidence="3" id="KW-1185">Reference proteome</keyword>
<proteinExistence type="predicted"/>
<name>A0AAV7QJL2_PLEWA</name>
<comment type="caution">
    <text evidence="2">The sequence shown here is derived from an EMBL/GenBank/DDBJ whole genome shotgun (WGS) entry which is preliminary data.</text>
</comment>
<dbReference type="EMBL" id="JANPWB010000010">
    <property type="protein sequence ID" value="KAJ1139914.1"/>
    <property type="molecule type" value="Genomic_DNA"/>
</dbReference>
<sequence length="290" mass="31761">MLSLAPHSLHAAKYTLLQKCHKLRERPRLRRVQPRAARCQAYSSFPLSFPERSTLPRARSPSSGTARACRRFPGSTCLGAGPSPLLLGLSRHPVAPSRCAAGGLRGLSPLYRSNAIKGRGYVSPLVRGSPLHRIPSPQSFTDRQAYAHQEQGDVPQVVALPAHSHDYPVMLGMTCITGYITSGETAPTRLLCSPTRAPVRPPHVTGRRAPSWGRVQCSPPLRRHSRSTAGPNSCSTAQQWLLELPVNVRQRSPEPWITDHGSTGYFSGAVAELQIKHPLQSPAWLRPRNI</sequence>
<feature type="region of interest" description="Disordered" evidence="1">
    <location>
        <begin position="197"/>
        <end position="232"/>
    </location>
</feature>